<protein>
    <recommendedName>
        <fullName evidence="4">CARDB domain-containing protein</fullName>
    </recommendedName>
</protein>
<dbReference type="InterPro" id="IPR013783">
    <property type="entry name" value="Ig-like_fold"/>
</dbReference>
<dbReference type="GeneID" id="86819502"/>
<sequence length="154" mass="17806">MKLSLIIALLFFGLANAQLKPITLDEVVINSKVKKTDLYIHKLIGIDSIVKLGTRIIPYVTIGNKGNVSANKKHWGYFLYIDDKLVSFARTSIFDLKSGETLNFQKFQSWNKQYGSFVAKEKRKHYYKLVIKTKRKLKEFDKKNNILEGSFIVE</sequence>
<feature type="chain" id="PRO_5014169881" description="CARDB domain-containing protein" evidence="1">
    <location>
        <begin position="18"/>
        <end position="154"/>
    </location>
</feature>
<evidence type="ECO:0000256" key="1">
    <source>
        <dbReference type="SAM" id="SignalP"/>
    </source>
</evidence>
<proteinExistence type="predicted"/>
<evidence type="ECO:0008006" key="4">
    <source>
        <dbReference type="Google" id="ProtNLM"/>
    </source>
</evidence>
<name>A0A2I2M8V7_9FLAO</name>
<dbReference type="EMBL" id="OENE01000019">
    <property type="protein sequence ID" value="SOU88971.1"/>
    <property type="molecule type" value="Genomic_DNA"/>
</dbReference>
<keyword evidence="1" id="KW-0732">Signal</keyword>
<feature type="signal peptide" evidence="1">
    <location>
        <begin position="1"/>
        <end position="17"/>
    </location>
</feature>
<accession>A0A2I2M8V7</accession>
<gene>
    <name evidence="2" type="ORF">TNO010_260031</name>
</gene>
<organism evidence="2 3">
    <name type="scientific">Tenacibaculum finnmarkense genomovar ulcerans</name>
    <dbReference type="NCBI Taxonomy" id="2781388"/>
    <lineage>
        <taxon>Bacteria</taxon>
        <taxon>Pseudomonadati</taxon>
        <taxon>Bacteroidota</taxon>
        <taxon>Flavobacteriia</taxon>
        <taxon>Flavobacteriales</taxon>
        <taxon>Flavobacteriaceae</taxon>
        <taxon>Tenacibaculum</taxon>
        <taxon>Tenacibaculum finnmarkense</taxon>
    </lineage>
</organism>
<evidence type="ECO:0000313" key="2">
    <source>
        <dbReference type="EMBL" id="SOU88971.1"/>
    </source>
</evidence>
<dbReference type="Gene3D" id="2.60.40.10">
    <property type="entry name" value="Immunoglobulins"/>
    <property type="match status" value="1"/>
</dbReference>
<dbReference type="Proteomes" id="UP000490060">
    <property type="component" value="Unassembled WGS sequence"/>
</dbReference>
<evidence type="ECO:0000313" key="3">
    <source>
        <dbReference type="Proteomes" id="UP000490060"/>
    </source>
</evidence>
<reference evidence="2 3" key="1">
    <citation type="submission" date="2017-11" db="EMBL/GenBank/DDBJ databases">
        <authorList>
            <person name="Duchaud E."/>
        </authorList>
    </citation>
    <scope>NUCLEOTIDE SEQUENCE [LARGE SCALE GENOMIC DNA]</scope>
    <source>
        <strain evidence="2 3">TNO010</strain>
    </source>
</reference>
<dbReference type="RefSeq" id="WP_172505431.1">
    <property type="nucleotide sequence ID" value="NZ_JAJHTE010000017.1"/>
</dbReference>
<dbReference type="AlphaFoldDB" id="A0A2I2M8V7"/>